<dbReference type="GO" id="GO:0016887">
    <property type="term" value="F:ATP hydrolysis activity"/>
    <property type="evidence" value="ECO:0007669"/>
    <property type="project" value="TreeGrafter"/>
</dbReference>
<dbReference type="EMBL" id="ML005307">
    <property type="protein sequence ID" value="RKP19053.1"/>
    <property type="molecule type" value="Genomic_DNA"/>
</dbReference>
<keyword evidence="3" id="KW-0067">ATP-binding</keyword>
<sequence length="314" mass="37406">MVLNKYKLFPFLIIVPNSTLGNWMNEFSKFCPDIFVVSYYGSGEARKIIREYELWKDEKKKTIKFHVMITTFESIFSDISYFEKIRWEALVIDEGHKLKNDQGKLFKKIIGIKSNHRVILSGTPLQNNLRELFNVLYFLEPEKMKEREELENKYLELTKERVEELHEMLKPFILRRTKQEALKLPPKKEIVIPVSMTLIQIAMYKAILTKNYKSLNDKSEKRRALHSILVQLRKTVNHPFLFPDNEPIVEDKEMEHKQLINASGKMILLDQILKKLNREGNKVLLFSTMTHVLDIIEDYMRYEKLKETKETRLH</sequence>
<dbReference type="GO" id="GO:0003682">
    <property type="term" value="F:chromatin binding"/>
    <property type="evidence" value="ECO:0007669"/>
    <property type="project" value="TreeGrafter"/>
</dbReference>
<dbReference type="GO" id="GO:0140658">
    <property type="term" value="F:ATP-dependent chromatin remodeler activity"/>
    <property type="evidence" value="ECO:0007669"/>
    <property type="project" value="TreeGrafter"/>
</dbReference>
<feature type="domain" description="Helicase ATP-binding" evidence="6">
    <location>
        <begin position="1"/>
        <end position="142"/>
    </location>
</feature>
<dbReference type="GO" id="GO:0003677">
    <property type="term" value="F:DNA binding"/>
    <property type="evidence" value="ECO:0007669"/>
    <property type="project" value="TreeGrafter"/>
</dbReference>
<dbReference type="InterPro" id="IPR027417">
    <property type="entry name" value="P-loop_NTPase"/>
</dbReference>
<dbReference type="GO" id="GO:0005524">
    <property type="term" value="F:ATP binding"/>
    <property type="evidence" value="ECO:0007669"/>
    <property type="project" value="InterPro"/>
</dbReference>
<dbReference type="SMART" id="SM00487">
    <property type="entry name" value="DEXDc"/>
    <property type="match status" value="1"/>
</dbReference>
<dbReference type="Gene3D" id="3.40.50.10810">
    <property type="entry name" value="Tandem AAA-ATPase domain"/>
    <property type="match status" value="1"/>
</dbReference>
<dbReference type="Gene3D" id="3.40.50.300">
    <property type="entry name" value="P-loop containing nucleotide triphosphate hydrolases"/>
    <property type="match status" value="1"/>
</dbReference>
<evidence type="ECO:0000313" key="8">
    <source>
        <dbReference type="Proteomes" id="UP000281549"/>
    </source>
</evidence>
<reference evidence="8" key="1">
    <citation type="journal article" date="2018" name="Nat. Microbiol.">
        <title>Leveraging single-cell genomics to expand the fungal tree of life.</title>
        <authorList>
            <person name="Ahrendt S.R."/>
            <person name="Quandt C.A."/>
            <person name="Ciobanu D."/>
            <person name="Clum A."/>
            <person name="Salamov A."/>
            <person name="Andreopoulos B."/>
            <person name="Cheng J.F."/>
            <person name="Woyke T."/>
            <person name="Pelin A."/>
            <person name="Henrissat B."/>
            <person name="Reynolds N.K."/>
            <person name="Benny G.L."/>
            <person name="Smith M.E."/>
            <person name="James T.Y."/>
            <person name="Grigoriev I.V."/>
        </authorList>
    </citation>
    <scope>NUCLEOTIDE SEQUENCE [LARGE SCALE GENOMIC DNA]</scope>
    <source>
        <strain evidence="8">CSF55</strain>
    </source>
</reference>
<keyword evidence="5" id="KW-0175">Coiled coil</keyword>
<gene>
    <name evidence="7" type="ORF">ROZALSC1DRAFT_19457</name>
</gene>
<evidence type="ECO:0000313" key="7">
    <source>
        <dbReference type="EMBL" id="RKP19053.1"/>
    </source>
</evidence>
<organism evidence="7 8">
    <name type="scientific">Rozella allomycis (strain CSF55)</name>
    <dbReference type="NCBI Taxonomy" id="988480"/>
    <lineage>
        <taxon>Eukaryota</taxon>
        <taxon>Fungi</taxon>
        <taxon>Fungi incertae sedis</taxon>
        <taxon>Cryptomycota</taxon>
        <taxon>Cryptomycota incertae sedis</taxon>
        <taxon>Rozella</taxon>
    </lineage>
</organism>
<dbReference type="InterPro" id="IPR014001">
    <property type="entry name" value="Helicase_ATP-bd"/>
</dbReference>
<dbReference type="PANTHER" id="PTHR45623">
    <property type="entry name" value="CHROMODOMAIN-HELICASE-DNA-BINDING PROTEIN 3-RELATED-RELATED"/>
    <property type="match status" value="1"/>
</dbReference>
<proteinExistence type="predicted"/>
<dbReference type="GO" id="GO:0042393">
    <property type="term" value="F:histone binding"/>
    <property type="evidence" value="ECO:0007669"/>
    <property type="project" value="TreeGrafter"/>
</dbReference>
<accession>A0A4P9YHJ3</accession>
<evidence type="ECO:0000256" key="1">
    <source>
        <dbReference type="ARBA" id="ARBA00004123"/>
    </source>
</evidence>
<dbReference type="PANTHER" id="PTHR45623:SF17">
    <property type="entry name" value="CHROMODOMAIN-HELICASE-DNA-BINDING PROTEIN 3-RELATED"/>
    <property type="match status" value="1"/>
</dbReference>
<protein>
    <recommendedName>
        <fullName evidence="6">Helicase ATP-binding domain-containing protein</fullName>
    </recommendedName>
</protein>
<dbReference type="InterPro" id="IPR000330">
    <property type="entry name" value="SNF2_N"/>
</dbReference>
<dbReference type="SUPFAM" id="SSF52540">
    <property type="entry name" value="P-loop containing nucleoside triphosphate hydrolases"/>
    <property type="match status" value="2"/>
</dbReference>
<keyword evidence="2" id="KW-0547">Nucleotide-binding</keyword>
<dbReference type="Proteomes" id="UP000281549">
    <property type="component" value="Unassembled WGS sequence"/>
</dbReference>
<name>A0A4P9YHJ3_ROZAC</name>
<feature type="coiled-coil region" evidence="5">
    <location>
        <begin position="140"/>
        <end position="167"/>
    </location>
</feature>
<dbReference type="GO" id="GO:0000785">
    <property type="term" value="C:chromatin"/>
    <property type="evidence" value="ECO:0007669"/>
    <property type="project" value="TreeGrafter"/>
</dbReference>
<dbReference type="AlphaFoldDB" id="A0A4P9YHJ3"/>
<evidence type="ECO:0000256" key="4">
    <source>
        <dbReference type="ARBA" id="ARBA00023242"/>
    </source>
</evidence>
<evidence type="ECO:0000256" key="5">
    <source>
        <dbReference type="SAM" id="Coils"/>
    </source>
</evidence>
<dbReference type="GO" id="GO:0005634">
    <property type="term" value="C:nucleus"/>
    <property type="evidence" value="ECO:0007669"/>
    <property type="project" value="UniProtKB-SubCell"/>
</dbReference>
<dbReference type="InterPro" id="IPR038718">
    <property type="entry name" value="SNF2-like_sf"/>
</dbReference>
<keyword evidence="4" id="KW-0539">Nucleus</keyword>
<comment type="subcellular location">
    <subcellularLocation>
        <location evidence="1">Nucleus</location>
    </subcellularLocation>
</comment>
<evidence type="ECO:0000256" key="2">
    <source>
        <dbReference type="ARBA" id="ARBA00022741"/>
    </source>
</evidence>
<evidence type="ECO:0000259" key="6">
    <source>
        <dbReference type="PROSITE" id="PS51192"/>
    </source>
</evidence>
<evidence type="ECO:0000256" key="3">
    <source>
        <dbReference type="ARBA" id="ARBA00022840"/>
    </source>
</evidence>
<dbReference type="PROSITE" id="PS51192">
    <property type="entry name" value="HELICASE_ATP_BIND_1"/>
    <property type="match status" value="1"/>
</dbReference>
<dbReference type="Pfam" id="PF00176">
    <property type="entry name" value="SNF2-rel_dom"/>
    <property type="match status" value="1"/>
</dbReference>